<feature type="region of interest" description="Disordered" evidence="1">
    <location>
        <begin position="283"/>
        <end position="458"/>
    </location>
</feature>
<feature type="compositionally biased region" description="Low complexity" evidence="1">
    <location>
        <begin position="8"/>
        <end position="42"/>
    </location>
</feature>
<feature type="region of interest" description="Disordered" evidence="1">
    <location>
        <begin position="490"/>
        <end position="730"/>
    </location>
</feature>
<feature type="region of interest" description="Disordered" evidence="1">
    <location>
        <begin position="1237"/>
        <end position="1376"/>
    </location>
</feature>
<organism evidence="2 3">
    <name type="scientific">Mortierella polycephala</name>
    <dbReference type="NCBI Taxonomy" id="41804"/>
    <lineage>
        <taxon>Eukaryota</taxon>
        <taxon>Fungi</taxon>
        <taxon>Fungi incertae sedis</taxon>
        <taxon>Mucoromycota</taxon>
        <taxon>Mortierellomycotina</taxon>
        <taxon>Mortierellomycetes</taxon>
        <taxon>Mortierellales</taxon>
        <taxon>Mortierellaceae</taxon>
        <taxon>Mortierella</taxon>
    </lineage>
</organism>
<feature type="compositionally biased region" description="Polar residues" evidence="1">
    <location>
        <begin position="1144"/>
        <end position="1160"/>
    </location>
</feature>
<feature type="compositionally biased region" description="Basic and acidic residues" evidence="1">
    <location>
        <begin position="797"/>
        <end position="815"/>
    </location>
</feature>
<feature type="compositionally biased region" description="Low complexity" evidence="1">
    <location>
        <begin position="293"/>
        <end position="311"/>
    </location>
</feature>
<feature type="compositionally biased region" description="Basic and acidic residues" evidence="1">
    <location>
        <begin position="565"/>
        <end position="580"/>
    </location>
</feature>
<evidence type="ECO:0000313" key="3">
    <source>
        <dbReference type="Proteomes" id="UP000726737"/>
    </source>
</evidence>
<reference evidence="2" key="1">
    <citation type="journal article" date="2020" name="Fungal Divers.">
        <title>Resolving the Mortierellaceae phylogeny through synthesis of multi-gene phylogenetics and phylogenomics.</title>
        <authorList>
            <person name="Vandepol N."/>
            <person name="Liber J."/>
            <person name="Desiro A."/>
            <person name="Na H."/>
            <person name="Kennedy M."/>
            <person name="Barry K."/>
            <person name="Grigoriev I.V."/>
            <person name="Miller A.N."/>
            <person name="O'Donnell K."/>
            <person name="Stajich J.E."/>
            <person name="Bonito G."/>
        </authorList>
    </citation>
    <scope>NUCLEOTIDE SEQUENCE</scope>
    <source>
        <strain evidence="2">KOD948</strain>
    </source>
</reference>
<feature type="region of interest" description="Disordered" evidence="1">
    <location>
        <begin position="1136"/>
        <end position="1165"/>
    </location>
</feature>
<feature type="region of interest" description="Disordered" evidence="1">
    <location>
        <begin position="783"/>
        <end position="831"/>
    </location>
</feature>
<dbReference type="Proteomes" id="UP000726737">
    <property type="component" value="Unassembled WGS sequence"/>
</dbReference>
<feature type="compositionally biased region" description="Polar residues" evidence="1">
    <location>
        <begin position="1057"/>
        <end position="1068"/>
    </location>
</feature>
<feature type="compositionally biased region" description="Basic and acidic residues" evidence="1">
    <location>
        <begin position="416"/>
        <end position="430"/>
    </location>
</feature>
<gene>
    <name evidence="2" type="ORF">BG011_004230</name>
</gene>
<feature type="compositionally biased region" description="Basic and acidic residues" evidence="1">
    <location>
        <begin position="611"/>
        <end position="624"/>
    </location>
</feature>
<feature type="compositionally biased region" description="Basic and acidic residues" evidence="1">
    <location>
        <begin position="372"/>
        <end position="381"/>
    </location>
</feature>
<dbReference type="EMBL" id="JAAAJA010000278">
    <property type="protein sequence ID" value="KAG0256933.1"/>
    <property type="molecule type" value="Genomic_DNA"/>
</dbReference>
<feature type="compositionally biased region" description="Basic and acidic residues" evidence="1">
    <location>
        <begin position="873"/>
        <end position="887"/>
    </location>
</feature>
<feature type="compositionally biased region" description="Polar residues" evidence="1">
    <location>
        <begin position="493"/>
        <end position="510"/>
    </location>
</feature>
<feature type="region of interest" description="Disordered" evidence="1">
    <location>
        <begin position="208"/>
        <end position="232"/>
    </location>
</feature>
<evidence type="ECO:0000256" key="1">
    <source>
        <dbReference type="SAM" id="MobiDB-lite"/>
    </source>
</evidence>
<feature type="compositionally biased region" description="Polar residues" evidence="1">
    <location>
        <begin position="817"/>
        <end position="831"/>
    </location>
</feature>
<feature type="compositionally biased region" description="Low complexity" evidence="1">
    <location>
        <begin position="1367"/>
        <end position="1376"/>
    </location>
</feature>
<feature type="compositionally biased region" description="Polar residues" evidence="1">
    <location>
        <begin position="889"/>
        <end position="899"/>
    </location>
</feature>
<accession>A0A9P6U2M4</accession>
<feature type="compositionally biased region" description="Polar residues" evidence="1">
    <location>
        <begin position="721"/>
        <end position="730"/>
    </location>
</feature>
<feature type="compositionally biased region" description="Low complexity" evidence="1">
    <location>
        <begin position="625"/>
        <end position="634"/>
    </location>
</feature>
<feature type="compositionally biased region" description="Basic and acidic residues" evidence="1">
    <location>
        <begin position="1268"/>
        <end position="1278"/>
    </location>
</feature>
<proteinExistence type="predicted"/>
<feature type="compositionally biased region" description="Low complexity" evidence="1">
    <location>
        <begin position="1289"/>
        <end position="1314"/>
    </location>
</feature>
<sequence>MSFPPAVPATTAPPSASPAIAVSSGQGPSNGAAAFASASAAVGGTGGPSTGHQYQGSGPLSSGQGQLAQLLQQAHLGSKSNAAASLSSTIAASGLVLLPPPPLTSKNLTIHTSLLSTKQQLLQQQQQLQQLHHAQLNAALKKQQQNHQRNLQREHLQQQLQQQQQPCGRRPLSMEDCSPSVFSDGTMMGECEREGESGLPRGCAIGHGHGGEPEVVSRSTSGIASPASGGANPSIHASTGVPLVNAQGDSVFDHYPPPDQWNYTMTRYHASLIPLCQIEEPPAFYEGMDDHPPANTTDNDNNNDIDLGNDNSFFLEGRDNLGNGEKDQDRDRDRDRGRGIGRNGDRDRSHGNNDDDKMGYCSVDAKPNHPHPRNEILDPVHGHGFQHAQEQHPLLQGLQQRQFKRESVSSNHHHHHEDNHNATEDSDSKQDSSNAMAKHPKRRERTLGSNGEQTFFYDGPNLMHAKLYSDTRDDHMDRYKRASISEGMIVVDRNSNSRDNGSRAINSKTTVTKKPRSRSQSRSRPRFRSRPRSISKSRSRSRSVTRNSLASSRSKSPFGLTSDTWSRRMSESMARKEQRYQKQQQQLPSSFPSARTRPSILRRGFSADSSSRLDQEQQRAREGSGSDSVNGNGSIHRKATAKERFVAMVTRGTGTLTPSPNGRDSGSSGAHDSSQKMKTHRKSMDERSSPRLVHSAILSQTHSRRQGSPSLGRGGGFHDQSGMSNNTISPVTDAMMGFPYNNSSLLVSTDLARTTQSKASPVLRTIRSNKPRPYSVATMEKIMTSNSNRSDGYGPSLKEDSPRRDKFRGSMDGRQEPVTQFSHRQKQQSQPALNMDIFSWAEHGNTSSHIVPSGSHPMLTTLGYSLDNTSSSLDEKKSKGKDIERGSGTKLSNAETTMEPTKDDLMTSSSSAPMHVLEHHIHHHYYCQHYPPLASSSADDGIVPQDRRRYSATVGHRRRPDSTPLLSTMGSSDPRQRRALLVDTGFSMSPTTSEHRHSLASRNELYSNSKPTAAVDNRKKSILGTMSMTSTMRKRFFAEQKKQQQAQEHTQGGQGMSKRQVSPLSSHVLSGYDKDERVRGGRSQRRIPLDGLSDEEDYEYGQLEKVPTADNGSNGQPEQLRAKFLSRLKRFLLRPSPFAKGSSPAPNGVQSGMSNSTPTTPIEARSAATVRVTKTRWSHSGNNLPDHFVQDGMDSDKHSSDNQLMYYPSQKEVRRWTHQDIFDPPAAMTQRREKIDIRSQFQQHQQQKEKSLPQEIHTHHHHHHHHHDLPSHDHHSHSLESISQHSHHPSLQQQLQQPLHPLQQQPLHPLQQQPNAPHATPAAVSKDHHSTDSVSHRSPKSAVTSILSSLPMSTSTHDKDLSDHDTSATPCSTSPVTVVVANKEVSAPPAAT</sequence>
<protein>
    <submittedName>
        <fullName evidence="2">Uncharacterized protein</fullName>
    </submittedName>
</protein>
<feature type="compositionally biased region" description="Polar residues" evidence="1">
    <location>
        <begin position="549"/>
        <end position="564"/>
    </location>
</feature>
<feature type="region of interest" description="Disordered" evidence="1">
    <location>
        <begin position="987"/>
        <end position="1018"/>
    </location>
</feature>
<feature type="region of interest" description="Disordered" evidence="1">
    <location>
        <begin position="1"/>
        <end position="66"/>
    </location>
</feature>
<feature type="compositionally biased region" description="Polar residues" evidence="1">
    <location>
        <begin position="1000"/>
        <end position="1011"/>
    </location>
</feature>
<feature type="compositionally biased region" description="Polar residues" evidence="1">
    <location>
        <begin position="964"/>
        <end position="973"/>
    </location>
</feature>
<name>A0A9P6U2M4_9FUNG</name>
<evidence type="ECO:0000313" key="2">
    <source>
        <dbReference type="EMBL" id="KAG0256933.1"/>
    </source>
</evidence>
<dbReference type="OrthoDB" id="2427068at2759"/>
<feature type="region of interest" description="Disordered" evidence="1">
    <location>
        <begin position="949"/>
        <end position="974"/>
    </location>
</feature>
<feature type="compositionally biased region" description="Basic residues" evidence="1">
    <location>
        <begin position="511"/>
        <end position="543"/>
    </location>
</feature>
<feature type="compositionally biased region" description="Basic and acidic residues" evidence="1">
    <location>
        <begin position="1356"/>
        <end position="1366"/>
    </location>
</feature>
<feature type="compositionally biased region" description="Polar residues" evidence="1">
    <location>
        <begin position="697"/>
        <end position="709"/>
    </location>
</feature>
<feature type="compositionally biased region" description="Low complexity" evidence="1">
    <location>
        <begin position="55"/>
        <end position="66"/>
    </location>
</feature>
<feature type="compositionally biased region" description="Basic and acidic residues" evidence="1">
    <location>
        <begin position="1325"/>
        <end position="1335"/>
    </location>
</feature>
<feature type="compositionally biased region" description="Polar residues" evidence="1">
    <location>
        <begin position="1341"/>
        <end position="1355"/>
    </location>
</feature>
<feature type="compositionally biased region" description="Basic and acidic residues" evidence="1">
    <location>
        <begin position="316"/>
        <end position="358"/>
    </location>
</feature>
<comment type="caution">
    <text evidence="2">The sequence shown here is derived from an EMBL/GenBank/DDBJ whole genome shotgun (WGS) entry which is preliminary data.</text>
</comment>
<feature type="region of interest" description="Disordered" evidence="1">
    <location>
        <begin position="870"/>
        <end position="908"/>
    </location>
</feature>
<feature type="region of interest" description="Disordered" evidence="1">
    <location>
        <begin position="140"/>
        <end position="177"/>
    </location>
</feature>
<keyword evidence="3" id="KW-1185">Reference proteome</keyword>
<feature type="region of interest" description="Disordered" evidence="1">
    <location>
        <begin position="1038"/>
        <end position="1096"/>
    </location>
</feature>
<feature type="compositionally biased region" description="Polar residues" evidence="1">
    <location>
        <begin position="652"/>
        <end position="672"/>
    </location>
</feature>
<feature type="compositionally biased region" description="Basic residues" evidence="1">
    <location>
        <begin position="1258"/>
        <end position="1267"/>
    </location>
</feature>